<keyword evidence="3" id="KW-0007">Acetylation</keyword>
<proteinExistence type="inferred from homology"/>
<dbReference type="Pfam" id="PF02826">
    <property type="entry name" value="2-Hacid_dh_C"/>
    <property type="match status" value="1"/>
</dbReference>
<protein>
    <recommendedName>
        <fullName evidence="5">S-adenosyl-L-homocysteine hydrolase NAD binding domain-containing protein</fullName>
    </recommendedName>
</protein>
<dbReference type="EMBL" id="MHMH01000021">
    <property type="protein sequence ID" value="OGZ23985.1"/>
    <property type="molecule type" value="Genomic_DNA"/>
</dbReference>
<dbReference type="GO" id="GO:0004617">
    <property type="term" value="F:phosphoglycerate dehydrogenase activity"/>
    <property type="evidence" value="ECO:0007669"/>
    <property type="project" value="TreeGrafter"/>
</dbReference>
<gene>
    <name evidence="6" type="ORF">A2896_01430</name>
</gene>
<reference evidence="6 7" key="1">
    <citation type="journal article" date="2016" name="Nat. Commun.">
        <title>Thousands of microbial genomes shed light on interconnected biogeochemical processes in an aquifer system.</title>
        <authorList>
            <person name="Anantharaman K."/>
            <person name="Brown C.T."/>
            <person name="Hug L.A."/>
            <person name="Sharon I."/>
            <person name="Castelle C.J."/>
            <person name="Probst A.J."/>
            <person name="Thomas B.C."/>
            <person name="Singh A."/>
            <person name="Wilkins M.J."/>
            <person name="Karaoz U."/>
            <person name="Brodie E.L."/>
            <person name="Williams K.H."/>
            <person name="Hubbard S.S."/>
            <person name="Banfield J.F."/>
        </authorList>
    </citation>
    <scope>NUCLEOTIDE SEQUENCE [LARGE SCALE GENOMIC DNA]</scope>
</reference>
<dbReference type="InterPro" id="IPR036291">
    <property type="entry name" value="NAD(P)-bd_dom_sf"/>
</dbReference>
<evidence type="ECO:0000256" key="1">
    <source>
        <dbReference type="ARBA" id="ARBA00011881"/>
    </source>
</evidence>
<dbReference type="PANTHER" id="PTHR42938">
    <property type="entry name" value="FORMATE DEHYDROGENASE 1"/>
    <property type="match status" value="1"/>
</dbReference>
<comment type="subunit">
    <text evidence="1">Homotetramer.</text>
</comment>
<evidence type="ECO:0000256" key="2">
    <source>
        <dbReference type="ARBA" id="ARBA00022553"/>
    </source>
</evidence>
<dbReference type="SMART" id="SM00997">
    <property type="entry name" value="AdoHcyase_NAD"/>
    <property type="match status" value="1"/>
</dbReference>
<keyword evidence="2" id="KW-0597">Phosphoprotein</keyword>
<dbReference type="InterPro" id="IPR006139">
    <property type="entry name" value="D-isomer_2_OHA_DH_cat_dom"/>
</dbReference>
<evidence type="ECO:0000313" key="6">
    <source>
        <dbReference type="EMBL" id="OGZ23985.1"/>
    </source>
</evidence>
<dbReference type="Gene3D" id="3.40.50.720">
    <property type="entry name" value="NAD(P)-binding Rossmann-like Domain"/>
    <property type="match status" value="2"/>
</dbReference>
<sequence length="294" mass="31631">MSKILITTSSFGKADQGPLEKLEKGGFEIIQNPYGRKVTSEELRDLLPGVVGLIAGTETIDRETLKNSSLKVISRVGVGIDSIDLEAAKELGIVVKNTPEAPTVAVAELTLGGILALLRQIPQMDQAVRQKIWDKKTGVQLSGKTVLIIGFGRIGRYLAKMLAPFSIKLITIDSSLPGISLETALPQADIICLHASGLKQILGASEFALMKDGVFLINSARGELWDENALIEALRSGKAAGAYIDVFSKEPYAGPLTEFKQVILTPHIGSNTKECRVQMEREAVDNLLAGLNLL</sequence>
<evidence type="ECO:0000256" key="3">
    <source>
        <dbReference type="ARBA" id="ARBA00022990"/>
    </source>
</evidence>
<feature type="domain" description="S-adenosyl-L-homocysteine hydrolase NAD binding" evidence="5">
    <location>
        <begin position="128"/>
        <end position="269"/>
    </location>
</feature>
<comment type="caution">
    <text evidence="6">The sequence shown here is derived from an EMBL/GenBank/DDBJ whole genome shotgun (WGS) entry which is preliminary data.</text>
</comment>
<evidence type="ECO:0000313" key="7">
    <source>
        <dbReference type="Proteomes" id="UP000178647"/>
    </source>
</evidence>
<dbReference type="PANTHER" id="PTHR42938:SF22">
    <property type="entry name" value="D-3-PHOSPHOGLYCERATE DEHYDROGENASE"/>
    <property type="match status" value="1"/>
</dbReference>
<name>A0A1G2EDU9_9BACT</name>
<keyword evidence="4" id="KW-0560">Oxidoreductase</keyword>
<dbReference type="AlphaFoldDB" id="A0A1G2EDU9"/>
<accession>A0A1G2EDU9</accession>
<evidence type="ECO:0000259" key="5">
    <source>
        <dbReference type="SMART" id="SM00997"/>
    </source>
</evidence>
<organism evidence="6 7">
    <name type="scientific">Candidatus Nealsonbacteria bacterium RIFCSPLOWO2_01_FULL_43_32</name>
    <dbReference type="NCBI Taxonomy" id="1801672"/>
    <lineage>
        <taxon>Bacteria</taxon>
        <taxon>Candidatus Nealsoniibacteriota</taxon>
    </lineage>
</organism>
<dbReference type="Pfam" id="PF00389">
    <property type="entry name" value="2-Hacid_dh"/>
    <property type="match status" value="1"/>
</dbReference>
<dbReference type="InterPro" id="IPR015878">
    <property type="entry name" value="Ado_hCys_hydrolase_NAD-bd"/>
</dbReference>
<evidence type="ECO:0000256" key="4">
    <source>
        <dbReference type="RuleBase" id="RU003719"/>
    </source>
</evidence>
<comment type="similarity">
    <text evidence="4">Belongs to the D-isomer specific 2-hydroxyacid dehydrogenase family.</text>
</comment>
<dbReference type="InterPro" id="IPR006140">
    <property type="entry name" value="D-isomer_DH_NAD-bd"/>
</dbReference>
<dbReference type="CDD" id="cd12172">
    <property type="entry name" value="PGDH_like_2"/>
    <property type="match status" value="1"/>
</dbReference>
<dbReference type="Proteomes" id="UP000178647">
    <property type="component" value="Unassembled WGS sequence"/>
</dbReference>
<dbReference type="SUPFAM" id="SSF51735">
    <property type="entry name" value="NAD(P)-binding Rossmann-fold domains"/>
    <property type="match status" value="1"/>
</dbReference>
<dbReference type="SUPFAM" id="SSF52283">
    <property type="entry name" value="Formate/glycerate dehydrogenase catalytic domain-like"/>
    <property type="match status" value="1"/>
</dbReference>
<dbReference type="GO" id="GO:0051287">
    <property type="term" value="F:NAD binding"/>
    <property type="evidence" value="ECO:0007669"/>
    <property type="project" value="InterPro"/>
</dbReference>
<dbReference type="STRING" id="1801672.A2896_01430"/>